<dbReference type="InterPro" id="IPR052917">
    <property type="entry name" value="Stress-Dev_Protein"/>
</dbReference>
<keyword evidence="4" id="KW-1185">Reference proteome</keyword>
<dbReference type="EMBL" id="LCUC01000145">
    <property type="protein sequence ID" value="KKY35805.1"/>
    <property type="molecule type" value="Genomic_DNA"/>
</dbReference>
<dbReference type="InterPro" id="IPR038725">
    <property type="entry name" value="YdaG_split_barrel_FMN-bd"/>
</dbReference>
<comment type="caution">
    <text evidence="3">The sequence shown here is derived from an EMBL/GenBank/DDBJ whole genome shotgun (WGS) entry which is preliminary data.</text>
</comment>
<organism evidence="3 4">
    <name type="scientific">Diaporthe ampelina</name>
    <dbReference type="NCBI Taxonomy" id="1214573"/>
    <lineage>
        <taxon>Eukaryota</taxon>
        <taxon>Fungi</taxon>
        <taxon>Dikarya</taxon>
        <taxon>Ascomycota</taxon>
        <taxon>Pezizomycotina</taxon>
        <taxon>Sordariomycetes</taxon>
        <taxon>Sordariomycetidae</taxon>
        <taxon>Diaporthales</taxon>
        <taxon>Diaporthaceae</taxon>
        <taxon>Diaporthe</taxon>
    </lineage>
</organism>
<feature type="compositionally biased region" description="Polar residues" evidence="1">
    <location>
        <begin position="1"/>
        <end position="17"/>
    </location>
</feature>
<protein>
    <recommendedName>
        <fullName evidence="2">General stress protein FMN-binding split barrel domain-containing protein</fullName>
    </recommendedName>
</protein>
<proteinExistence type="predicted"/>
<feature type="domain" description="General stress protein FMN-binding split barrel" evidence="2">
    <location>
        <begin position="39"/>
        <end position="191"/>
    </location>
</feature>
<dbReference type="Pfam" id="PF16242">
    <property type="entry name" value="Pyrid_ox_like"/>
    <property type="match status" value="1"/>
</dbReference>
<dbReference type="PANTHER" id="PTHR34818">
    <property type="entry name" value="PROTEIN BLI-3"/>
    <property type="match status" value="1"/>
</dbReference>
<evidence type="ECO:0000259" key="2">
    <source>
        <dbReference type="Pfam" id="PF16242"/>
    </source>
</evidence>
<sequence>MLTSSSRKMSFSNTNTGDKPADPYKAANADPNVSVEQKITDLSNFIDASKFGMMTTRDASSGKLVSRCMAVAAKESGGIDLLFHTNTESHKTDELQDDSHVNISFLNSSGEWASVSGTATVQTDRELVKKHYSPILKTWLGDLGDGKHDGSENDPRIGVIRVKAVTATYAVVAKNFVSRAADIAQGAVTGKPAAVNNLREVTEAEITQWRSVH</sequence>
<dbReference type="AlphaFoldDB" id="A0A0G2I7L0"/>
<gene>
    <name evidence="3" type="ORF">UCDDA912_g04193</name>
</gene>
<dbReference type="PANTHER" id="PTHR34818:SF1">
    <property type="entry name" value="PROTEIN BLI-3"/>
    <property type="match status" value="1"/>
</dbReference>
<dbReference type="Gene3D" id="2.30.110.10">
    <property type="entry name" value="Electron Transport, Fmn-binding Protein, Chain A"/>
    <property type="match status" value="1"/>
</dbReference>
<evidence type="ECO:0000313" key="4">
    <source>
        <dbReference type="Proteomes" id="UP000034680"/>
    </source>
</evidence>
<evidence type="ECO:0000256" key="1">
    <source>
        <dbReference type="SAM" id="MobiDB-lite"/>
    </source>
</evidence>
<dbReference type="InterPro" id="IPR012349">
    <property type="entry name" value="Split_barrel_FMN-bd"/>
</dbReference>
<dbReference type="STRING" id="1214573.A0A0G2I7L0"/>
<dbReference type="SUPFAM" id="SSF50475">
    <property type="entry name" value="FMN-binding split barrel"/>
    <property type="match status" value="1"/>
</dbReference>
<dbReference type="OrthoDB" id="434253at2759"/>
<reference evidence="3 4" key="2">
    <citation type="submission" date="2015-05" db="EMBL/GenBank/DDBJ databases">
        <authorList>
            <person name="Morales-Cruz A."/>
            <person name="Amrine K.C."/>
            <person name="Cantu D."/>
        </authorList>
    </citation>
    <scope>NUCLEOTIDE SEQUENCE [LARGE SCALE GENOMIC DNA]</scope>
    <source>
        <strain evidence="3">DA912</strain>
    </source>
</reference>
<accession>A0A0G2I7L0</accession>
<feature type="region of interest" description="Disordered" evidence="1">
    <location>
        <begin position="1"/>
        <end position="30"/>
    </location>
</feature>
<evidence type="ECO:0000313" key="3">
    <source>
        <dbReference type="EMBL" id="KKY35805.1"/>
    </source>
</evidence>
<reference evidence="3 4" key="1">
    <citation type="submission" date="2015-05" db="EMBL/GenBank/DDBJ databases">
        <title>Distinctive expansion of gene families associated with plant cell wall degradation and secondary metabolism in the genomes of grapevine trunk pathogens.</title>
        <authorList>
            <person name="Lawrence D.P."/>
            <person name="Travadon R."/>
            <person name="Rolshausen P.E."/>
            <person name="Baumgartner K."/>
        </authorList>
    </citation>
    <scope>NUCLEOTIDE SEQUENCE [LARGE SCALE GENOMIC DNA]</scope>
    <source>
        <strain evidence="3">DA912</strain>
    </source>
</reference>
<dbReference type="Proteomes" id="UP000034680">
    <property type="component" value="Unassembled WGS sequence"/>
</dbReference>
<name>A0A0G2I7L0_9PEZI</name>